<accession>A0A1I8QD95</accession>
<protein>
    <submittedName>
        <fullName evidence="1">Uncharacterized protein</fullName>
    </submittedName>
</protein>
<name>A0A1I8QD95_STOCA</name>
<gene>
    <name evidence="1" type="primary">106083643</name>
</gene>
<dbReference type="Proteomes" id="UP000095300">
    <property type="component" value="Unassembled WGS sequence"/>
</dbReference>
<sequence length="231" mass="25715">MNLAIADFLHETDTTPYTIPTKIYTTKTTRSIEDFNTQPQIKATKSTFVSTNSRPLYTSYAPPPSGAVSYKNIQLPLATDALNIPILLPKNDYTKHPGYETTPVPVDDSDISSSQMLMIEEPPSVVLQPQHNKTIEAAKILASTLLEASGEPGLDSDNGIANFQPNATDVYIVKSQKKAYIIPTHLRKDISKSSTVDSLYSMRDQFEKAYTINQFIFVIKPEKINFLNKLV</sequence>
<evidence type="ECO:0000313" key="1">
    <source>
        <dbReference type="EnsemblMetazoa" id="SCAU016078-PA"/>
    </source>
</evidence>
<proteinExistence type="predicted"/>
<organism evidence="1 2">
    <name type="scientific">Stomoxys calcitrans</name>
    <name type="common">Stable fly</name>
    <name type="synonym">Conops calcitrans</name>
    <dbReference type="NCBI Taxonomy" id="35570"/>
    <lineage>
        <taxon>Eukaryota</taxon>
        <taxon>Metazoa</taxon>
        <taxon>Ecdysozoa</taxon>
        <taxon>Arthropoda</taxon>
        <taxon>Hexapoda</taxon>
        <taxon>Insecta</taxon>
        <taxon>Pterygota</taxon>
        <taxon>Neoptera</taxon>
        <taxon>Endopterygota</taxon>
        <taxon>Diptera</taxon>
        <taxon>Brachycera</taxon>
        <taxon>Muscomorpha</taxon>
        <taxon>Muscoidea</taxon>
        <taxon>Muscidae</taxon>
        <taxon>Stomoxys</taxon>
    </lineage>
</organism>
<dbReference type="AlphaFoldDB" id="A0A1I8QD95"/>
<dbReference type="VEuPathDB" id="VectorBase:SCAU016078"/>
<keyword evidence="2" id="KW-1185">Reference proteome</keyword>
<evidence type="ECO:0000313" key="2">
    <source>
        <dbReference type="Proteomes" id="UP000095300"/>
    </source>
</evidence>
<reference evidence="1" key="1">
    <citation type="submission" date="2020-05" db="UniProtKB">
        <authorList>
            <consortium name="EnsemblMetazoa"/>
        </authorList>
    </citation>
    <scope>IDENTIFICATION</scope>
    <source>
        <strain evidence="1">USDA</strain>
    </source>
</reference>
<dbReference type="EnsemblMetazoa" id="SCAU016078-RA">
    <property type="protein sequence ID" value="SCAU016078-PA"/>
    <property type="gene ID" value="SCAU016078"/>
</dbReference>